<dbReference type="RefSeq" id="WP_120353477.1">
    <property type="nucleotide sequence ID" value="NZ_RAQO01000004.1"/>
</dbReference>
<evidence type="ECO:0000313" key="1">
    <source>
        <dbReference type="EMBL" id="RKF19471.1"/>
    </source>
</evidence>
<protein>
    <submittedName>
        <fullName evidence="1">Uncharacterized protein</fullName>
    </submittedName>
</protein>
<name>A0A420EFJ0_9ALTE</name>
<dbReference type="AlphaFoldDB" id="A0A420EFJ0"/>
<dbReference type="OrthoDB" id="9866279at2"/>
<dbReference type="EMBL" id="RAQO01000004">
    <property type="protein sequence ID" value="RKF19471.1"/>
    <property type="molecule type" value="Genomic_DNA"/>
</dbReference>
<reference evidence="1 2" key="1">
    <citation type="submission" date="2018-09" db="EMBL/GenBank/DDBJ databases">
        <authorList>
            <person name="Wang Z."/>
        </authorList>
    </citation>
    <scope>NUCLEOTIDE SEQUENCE [LARGE SCALE GENOMIC DNA]</scope>
    <source>
        <strain evidence="1 2">ALS 81</strain>
    </source>
</reference>
<sequence>MAYKTWIFISETTQTFFMTTHVNFEGMTIKAIQRDILTWNRQEDLQSELDALSAASDFRVEYDEVKNVDDLHDIKARYVKSGYACLNRRIVLTKNNKSV</sequence>
<proteinExistence type="predicted"/>
<gene>
    <name evidence="1" type="ORF">DBZ36_03120</name>
</gene>
<comment type="caution">
    <text evidence="1">The sequence shown here is derived from an EMBL/GenBank/DDBJ whole genome shotgun (WGS) entry which is preliminary data.</text>
</comment>
<dbReference type="Proteomes" id="UP000286482">
    <property type="component" value="Unassembled WGS sequence"/>
</dbReference>
<evidence type="ECO:0000313" key="2">
    <source>
        <dbReference type="Proteomes" id="UP000286482"/>
    </source>
</evidence>
<keyword evidence="2" id="KW-1185">Reference proteome</keyword>
<organism evidence="1 2">
    <name type="scientific">Alginatibacterium sediminis</name>
    <dbReference type="NCBI Taxonomy" id="2164068"/>
    <lineage>
        <taxon>Bacteria</taxon>
        <taxon>Pseudomonadati</taxon>
        <taxon>Pseudomonadota</taxon>
        <taxon>Gammaproteobacteria</taxon>
        <taxon>Alteromonadales</taxon>
        <taxon>Alteromonadaceae</taxon>
        <taxon>Alginatibacterium</taxon>
    </lineage>
</organism>
<accession>A0A420EFJ0</accession>